<feature type="domain" description="BRO1" evidence="2">
    <location>
        <begin position="5"/>
        <end position="409"/>
    </location>
</feature>
<keyword evidence="4" id="KW-1185">Reference proteome</keyword>
<name>A0AAI9T1X0_9ASCO</name>
<dbReference type="InterPro" id="IPR038499">
    <property type="entry name" value="BRO1_sf"/>
</dbReference>
<dbReference type="Gene3D" id="1.20.140.50">
    <property type="entry name" value="alix/aip1 like domains"/>
    <property type="match status" value="1"/>
</dbReference>
<evidence type="ECO:0000259" key="2">
    <source>
        <dbReference type="PROSITE" id="PS51180"/>
    </source>
</evidence>
<sequence>MHSSNLLYVPLRNTQALDLGKELSNAIALKFFQPASLFEQDLNYLTSLRDKVTGISNDDSSLSASIVQLESFQLTLFTYLSCLKELDKKFFDGCVDFTWFPTIYSKRSTPVTSDSFQYEELNIIFQIGCIYSLMGFGQSRHLDEGLKKSCQYFQLAAGSFTKVQQQVDRIVQTPVENRQFDPPLDFQKETIQCLSNLMLAQAQETVWQKAINNDTTKDSIVARLSFQTFVFYSEAFRLGQLSSFIRLEWINHIAIKKFHFLAAAHLRSSIASLNSFQYGEQVAHLRIAQQAIDKAGKYKRYVNQFVLEDFSGLSETIAIKLRVAEKDNDLIYLRIVPKESDLKPIVGVSMVKPIESDKFGDLLPSARNPLFADLIPYVIINYAQAMRERQEDFVQSKIYDPLQSLNLLMTKFLVERDIESNIDSLEQPENIPDSIINHSREIMDHGGISSIEWSFSELSKLNKECSHLVVECQKRIDIYRQEDEMIKRMHGPSGDIRPNTSSDASDILIAKVDKMREYLKQAELGDKTIIEKYNGIAPVLKVFVGGYSSLNKFIPNSNYAKLDENLSLVISELRDCVSKWETIKSDRSQFIIRVEKKNRENTILPKLIEEYKQNKESLYDSEGQIKSTNLELIYEAHLKILDQDLAYLQQTKQDQQQLEHQIEALNSKFLAHYHTSVSSTQLQRQQALQSLDAAYVKYLEIISNLEEGVKFYHDFINKGTRLLHELEEYLGKRRMESRELEMALSNHQQRIKEQQQKTALSSQAAVRQEIVSPKGQKTNIWNPDSGIKFD</sequence>
<accession>A0AAI9T1X0</accession>
<dbReference type="InterPro" id="IPR004328">
    <property type="entry name" value="BRO1_dom"/>
</dbReference>
<dbReference type="RefSeq" id="XP_049182556.1">
    <property type="nucleotide sequence ID" value="XM_049325551.1"/>
</dbReference>
<evidence type="ECO:0000256" key="1">
    <source>
        <dbReference type="ARBA" id="ARBA00038154"/>
    </source>
</evidence>
<dbReference type="AlphaFoldDB" id="A0AAI9T1X0"/>
<dbReference type="GeneID" id="73378033"/>
<comment type="similarity">
    <text evidence="1">Belongs to the palA/RIM20 family.</text>
</comment>
<dbReference type="InterPro" id="IPR025304">
    <property type="entry name" value="ALIX_V_dom"/>
</dbReference>
<dbReference type="GO" id="GO:0005768">
    <property type="term" value="C:endosome"/>
    <property type="evidence" value="ECO:0007669"/>
    <property type="project" value="TreeGrafter"/>
</dbReference>
<reference evidence="3" key="1">
    <citation type="journal article" date="2022" name="DNA Res.">
        <title>Genome analysis of five recently described species of the CUG-Ser clade uncovers Candida theae as a new hybrid lineage with pathogenic potential in the Candida parapsilosis species complex.</title>
        <authorList>
            <person name="Mixao V."/>
            <person name="Del Olmo V."/>
            <person name="Hegedusova E."/>
            <person name="Saus E."/>
            <person name="Pryszcz L."/>
            <person name="Cillingova A."/>
            <person name="Nosek J."/>
            <person name="Gabaldon T."/>
        </authorList>
    </citation>
    <scope>NUCLEOTIDE SEQUENCE</scope>
    <source>
        <strain evidence="3">CBS 10844</strain>
    </source>
</reference>
<dbReference type="Gene3D" id="1.20.120.560">
    <property type="entry name" value="alix/aip1 in complex with the ypdl late domain"/>
    <property type="match status" value="1"/>
</dbReference>
<organism evidence="3 4">
    <name type="scientific">Candida oxycetoniae</name>
    <dbReference type="NCBI Taxonomy" id="497107"/>
    <lineage>
        <taxon>Eukaryota</taxon>
        <taxon>Fungi</taxon>
        <taxon>Dikarya</taxon>
        <taxon>Ascomycota</taxon>
        <taxon>Saccharomycotina</taxon>
        <taxon>Pichiomycetes</taxon>
        <taxon>Debaryomycetaceae</taxon>
        <taxon>Candida/Lodderomyces clade</taxon>
        <taxon>Candida</taxon>
    </lineage>
</organism>
<proteinExistence type="inferred from homology"/>
<dbReference type="PANTHER" id="PTHR23030:SF39">
    <property type="entry name" value="PROGRAMMED CELL DEATH 6-INTERACTING PROTEIN"/>
    <property type="match status" value="1"/>
</dbReference>
<dbReference type="Proteomes" id="UP001202479">
    <property type="component" value="Unassembled WGS sequence"/>
</dbReference>
<gene>
    <name evidence="3" type="ORF">KGF56_000416</name>
</gene>
<dbReference type="PANTHER" id="PTHR23030">
    <property type="entry name" value="PCD6 INTERACTING PROTEIN-RELATED"/>
    <property type="match status" value="1"/>
</dbReference>
<dbReference type="CDD" id="cd09241">
    <property type="entry name" value="BRO1_ScRim20-like"/>
    <property type="match status" value="1"/>
</dbReference>
<evidence type="ECO:0000313" key="4">
    <source>
        <dbReference type="Proteomes" id="UP001202479"/>
    </source>
</evidence>
<dbReference type="Pfam" id="PF03097">
    <property type="entry name" value="BRO1"/>
    <property type="match status" value="1"/>
</dbReference>
<dbReference type="CDD" id="cd08915">
    <property type="entry name" value="V_Alix_like"/>
    <property type="match status" value="1"/>
</dbReference>
<evidence type="ECO:0000313" key="3">
    <source>
        <dbReference type="EMBL" id="KAI3406811.2"/>
    </source>
</evidence>
<dbReference type="Pfam" id="PF13949">
    <property type="entry name" value="ALIX_LYPXL_bnd"/>
    <property type="match status" value="1"/>
</dbReference>
<dbReference type="SMART" id="SM01041">
    <property type="entry name" value="BRO1"/>
    <property type="match status" value="1"/>
</dbReference>
<dbReference type="Gene3D" id="1.25.40.280">
    <property type="entry name" value="alix/aip1 like domains"/>
    <property type="match status" value="1"/>
</dbReference>
<dbReference type="EMBL" id="JAHUZD010000021">
    <property type="protein sequence ID" value="KAI3406811.2"/>
    <property type="molecule type" value="Genomic_DNA"/>
</dbReference>
<comment type="caution">
    <text evidence="3">The sequence shown here is derived from an EMBL/GenBank/DDBJ whole genome shotgun (WGS) entry which is preliminary data.</text>
</comment>
<protein>
    <submittedName>
        <fullName evidence="3">RIM20</fullName>
    </submittedName>
</protein>
<dbReference type="PROSITE" id="PS51180">
    <property type="entry name" value="BRO1"/>
    <property type="match status" value="1"/>
</dbReference>